<evidence type="ECO:0000313" key="4">
    <source>
        <dbReference type="Proteomes" id="UP000676194"/>
    </source>
</evidence>
<dbReference type="Gene3D" id="3.50.30.30">
    <property type="match status" value="1"/>
</dbReference>
<name>A0A8E6ESQ4_9BACT</name>
<feature type="chain" id="PRO_5034601517" evidence="1">
    <location>
        <begin position="22"/>
        <end position="611"/>
    </location>
</feature>
<dbReference type="SUPFAM" id="SSF50156">
    <property type="entry name" value="PDZ domain-like"/>
    <property type="match status" value="1"/>
</dbReference>
<evidence type="ECO:0000313" key="3">
    <source>
        <dbReference type="EMBL" id="QVL31129.1"/>
    </source>
</evidence>
<dbReference type="EMBL" id="CP074694">
    <property type="protein sequence ID" value="QVL31129.1"/>
    <property type="molecule type" value="Genomic_DNA"/>
</dbReference>
<reference evidence="3" key="1">
    <citation type="submission" date="2021-05" db="EMBL/GenBank/DDBJ databases">
        <title>Complete genome sequence of the cellulolytic planctomycete Telmatocola sphagniphila SP2T and characterization of the first cellulase from planctomycetes.</title>
        <authorList>
            <person name="Rakitin A.L."/>
            <person name="Beletsky A.V."/>
            <person name="Naumoff D.G."/>
            <person name="Kulichevskaya I.S."/>
            <person name="Mardanov A.V."/>
            <person name="Ravin N.V."/>
            <person name="Dedysh S.N."/>
        </authorList>
    </citation>
    <scope>NUCLEOTIDE SEQUENCE</scope>
    <source>
        <strain evidence="3">SP2T</strain>
    </source>
</reference>
<proteinExistence type="predicted"/>
<dbReference type="PANTHER" id="PTHR12147:SF26">
    <property type="entry name" value="PEPTIDASE M28 DOMAIN-CONTAINING PROTEIN"/>
    <property type="match status" value="1"/>
</dbReference>
<dbReference type="Proteomes" id="UP000676194">
    <property type="component" value="Chromosome"/>
</dbReference>
<dbReference type="SUPFAM" id="SSF52025">
    <property type="entry name" value="PA domain"/>
    <property type="match status" value="1"/>
</dbReference>
<keyword evidence="4" id="KW-1185">Reference proteome</keyword>
<dbReference type="InterPro" id="IPR046450">
    <property type="entry name" value="PA_dom_sf"/>
</dbReference>
<dbReference type="PANTHER" id="PTHR12147">
    <property type="entry name" value="METALLOPEPTIDASE M28 FAMILY MEMBER"/>
    <property type="match status" value="1"/>
</dbReference>
<dbReference type="AlphaFoldDB" id="A0A8E6ESQ4"/>
<organism evidence="3 4">
    <name type="scientific">Telmatocola sphagniphila</name>
    <dbReference type="NCBI Taxonomy" id="1123043"/>
    <lineage>
        <taxon>Bacteria</taxon>
        <taxon>Pseudomonadati</taxon>
        <taxon>Planctomycetota</taxon>
        <taxon>Planctomycetia</taxon>
        <taxon>Gemmatales</taxon>
        <taxon>Gemmataceae</taxon>
    </lineage>
</organism>
<dbReference type="Pfam" id="PF04389">
    <property type="entry name" value="Peptidase_M28"/>
    <property type="match status" value="1"/>
</dbReference>
<evidence type="ECO:0000256" key="1">
    <source>
        <dbReference type="SAM" id="SignalP"/>
    </source>
</evidence>
<dbReference type="InterPro" id="IPR045175">
    <property type="entry name" value="M28_fam"/>
</dbReference>
<dbReference type="InterPro" id="IPR003137">
    <property type="entry name" value="PA_domain"/>
</dbReference>
<dbReference type="InterPro" id="IPR007484">
    <property type="entry name" value="Peptidase_M28"/>
</dbReference>
<feature type="domain" description="PDZ" evidence="2">
    <location>
        <begin position="513"/>
        <end position="577"/>
    </location>
</feature>
<dbReference type="Gene3D" id="3.40.630.10">
    <property type="entry name" value="Zn peptidases"/>
    <property type="match status" value="1"/>
</dbReference>
<sequence>MLKQMSLSLGLCLSLGGFLSAQDTAATVQKAVVERMKTDIFYLAGPECEGRGVETQGINKAADYIANSFKSFGLKPGLPDGSYFQPFKIGGSYKQSAPSTVKITGPGGKELSMTNVNFSVAGMSGPGKIQPTDIVFVGYGISRDEKYDDYAGVDVAGKVVVVMRRTPMYEKKDTPFPQMLAALTNKVTTAENHKAALIAFVNNKESGGENDELINYADARGATPSDIPVIHLKRSTVDAFLAGSGKTLSQIEDKIEKELKPVSFAVKDWKLEATVPLEVVRAPIAVKNVIGVLEGAGPLANETVVIGAHYDHLGRGEPGSLMRGSKDIHWGADDNGSGTTSVIELARRFGAMKDRQGRRMVFMTFSGEERGLLGSAHYCKHPIFPLKDTVAMINLDMVGRLSGIDGKNKLEIGGVGTAKEFAGLISKLNEKYKFPIQTTSTGNGPSDHQSFNQKNVPVFFFFTGLHAEYHRPLDKPELINLEGMKKICDMVEDLAKELTTEKDRPIYIQVGGSFNVQGNSRGPSIGLIPDAKAYDDAADNGGVPVEGARKDSPAEKAGLRQGDLIVEVAGKPVKNITAYMGEMNKAKRGEPLEITVSRDGKKVILKVELPK</sequence>
<dbReference type="SMART" id="SM00228">
    <property type="entry name" value="PDZ"/>
    <property type="match status" value="1"/>
</dbReference>
<dbReference type="RefSeq" id="WP_213495010.1">
    <property type="nucleotide sequence ID" value="NZ_CP074694.1"/>
</dbReference>
<dbReference type="Gene3D" id="2.30.42.10">
    <property type="match status" value="1"/>
</dbReference>
<dbReference type="InterPro" id="IPR036034">
    <property type="entry name" value="PDZ_sf"/>
</dbReference>
<dbReference type="Pfam" id="PF02225">
    <property type="entry name" value="PA"/>
    <property type="match status" value="1"/>
</dbReference>
<protein>
    <submittedName>
        <fullName evidence="3">M28 family peptidase</fullName>
    </submittedName>
</protein>
<evidence type="ECO:0000259" key="2">
    <source>
        <dbReference type="PROSITE" id="PS50106"/>
    </source>
</evidence>
<dbReference type="Pfam" id="PF13180">
    <property type="entry name" value="PDZ_2"/>
    <property type="match status" value="1"/>
</dbReference>
<dbReference type="PROSITE" id="PS50106">
    <property type="entry name" value="PDZ"/>
    <property type="match status" value="1"/>
</dbReference>
<dbReference type="GO" id="GO:0006508">
    <property type="term" value="P:proteolysis"/>
    <property type="evidence" value="ECO:0007669"/>
    <property type="project" value="InterPro"/>
</dbReference>
<dbReference type="InterPro" id="IPR001478">
    <property type="entry name" value="PDZ"/>
</dbReference>
<dbReference type="GO" id="GO:0008235">
    <property type="term" value="F:metalloexopeptidase activity"/>
    <property type="evidence" value="ECO:0007669"/>
    <property type="project" value="InterPro"/>
</dbReference>
<dbReference type="KEGG" id="tsph:KIH39_20095"/>
<feature type="signal peptide" evidence="1">
    <location>
        <begin position="1"/>
        <end position="21"/>
    </location>
</feature>
<dbReference type="SUPFAM" id="SSF53187">
    <property type="entry name" value="Zn-dependent exopeptidases"/>
    <property type="match status" value="1"/>
</dbReference>
<accession>A0A8E6ESQ4</accession>
<gene>
    <name evidence="3" type="ORF">KIH39_20095</name>
</gene>
<keyword evidence="1" id="KW-0732">Signal</keyword>